<comment type="caution">
    <text evidence="2">The sequence shown here is derived from an EMBL/GenBank/DDBJ whole genome shotgun (WGS) entry which is preliminary data.</text>
</comment>
<dbReference type="GO" id="GO:0003824">
    <property type="term" value="F:catalytic activity"/>
    <property type="evidence" value="ECO:0007669"/>
    <property type="project" value="UniProtKB-ARBA"/>
</dbReference>
<comment type="similarity">
    <text evidence="1">Belongs to the enoyl-CoA hydratase/isomerase family.</text>
</comment>
<reference evidence="2 3" key="1">
    <citation type="submission" date="2018-05" db="EMBL/GenBank/DDBJ databases">
        <title>Genomic Encyclopedia of Type Strains, Phase IV (KMG-IV): sequencing the most valuable type-strain genomes for metagenomic binning, comparative biology and taxonomic classification.</title>
        <authorList>
            <person name="Goeker M."/>
        </authorList>
    </citation>
    <scope>NUCLEOTIDE SEQUENCE [LARGE SCALE GENOMIC DNA]</scope>
    <source>
        <strain evidence="2 3">DSM 6462</strain>
    </source>
</reference>
<dbReference type="Proteomes" id="UP000248021">
    <property type="component" value="Unassembled WGS sequence"/>
</dbReference>
<dbReference type="OrthoDB" id="9807606at2"/>
<evidence type="ECO:0000313" key="3">
    <source>
        <dbReference type="Proteomes" id="UP000248021"/>
    </source>
</evidence>
<dbReference type="Gene3D" id="3.90.226.10">
    <property type="entry name" value="2-enoyl-CoA Hydratase, Chain A, domain 1"/>
    <property type="match status" value="1"/>
</dbReference>
<dbReference type="InterPro" id="IPR029045">
    <property type="entry name" value="ClpP/crotonase-like_dom_sf"/>
</dbReference>
<evidence type="ECO:0000313" key="2">
    <source>
        <dbReference type="EMBL" id="PXW60103.1"/>
    </source>
</evidence>
<sequence>MRNFSEYSGHYPEFELSRDNGVAHLRFNTNGGPWIWSARAHRELVAVMRDLDDDRENRVLVLSSAGPNWVEGIDLASFRGIAWDEMTWEAKRYFRAMLDLEIPVIAAVRGRCTIHAEIPLMSDIVLATPDAIFGDSAHLPRNVVPGDGTHIIWSALLGPNRSRSLLFGESFIGAEEARSVGMIAEIVPAESILERAFEHAHRIASKPSVVARNTRTALIRPLRQAIEDGLAMGLALQGAAYSNQPHRGEVPVDPDRK</sequence>
<dbReference type="AlphaFoldDB" id="A0A2V3U9F6"/>
<proteinExistence type="inferred from homology"/>
<name>A0A2V3U9F6_9HYPH</name>
<evidence type="ECO:0000256" key="1">
    <source>
        <dbReference type="ARBA" id="ARBA00005254"/>
    </source>
</evidence>
<accession>A0A2V3U9F6</accession>
<dbReference type="SUPFAM" id="SSF52096">
    <property type="entry name" value="ClpP/crotonase"/>
    <property type="match status" value="1"/>
</dbReference>
<dbReference type="InterPro" id="IPR001753">
    <property type="entry name" value="Enoyl-CoA_hydra/iso"/>
</dbReference>
<dbReference type="CDD" id="cd06558">
    <property type="entry name" value="crotonase-like"/>
    <property type="match status" value="1"/>
</dbReference>
<dbReference type="EMBL" id="QJJK01000004">
    <property type="protein sequence ID" value="PXW60103.1"/>
    <property type="molecule type" value="Genomic_DNA"/>
</dbReference>
<keyword evidence="3" id="KW-1185">Reference proteome</keyword>
<dbReference type="PANTHER" id="PTHR43802:SF1">
    <property type="entry name" value="IP11341P-RELATED"/>
    <property type="match status" value="1"/>
</dbReference>
<dbReference type="RefSeq" id="WP_110374451.1">
    <property type="nucleotide sequence ID" value="NZ_CAKNFM010000006.1"/>
</dbReference>
<organism evidence="2 3">
    <name type="scientific">Chelatococcus asaccharovorans</name>
    <dbReference type="NCBI Taxonomy" id="28210"/>
    <lineage>
        <taxon>Bacteria</taxon>
        <taxon>Pseudomonadati</taxon>
        <taxon>Pseudomonadota</taxon>
        <taxon>Alphaproteobacteria</taxon>
        <taxon>Hyphomicrobiales</taxon>
        <taxon>Chelatococcaceae</taxon>
        <taxon>Chelatococcus</taxon>
    </lineage>
</organism>
<protein>
    <submittedName>
        <fullName evidence="2">Enoyl-CoA hydratase/carnithine racemase</fullName>
    </submittedName>
</protein>
<dbReference type="PANTHER" id="PTHR43802">
    <property type="entry name" value="ENOYL-COA HYDRATASE"/>
    <property type="match status" value="1"/>
</dbReference>
<dbReference type="Pfam" id="PF00378">
    <property type="entry name" value="ECH_1"/>
    <property type="match status" value="1"/>
</dbReference>
<gene>
    <name evidence="2" type="ORF">C7450_104155</name>
</gene>